<comment type="caution">
    <text evidence="5">The sequence shown here is derived from an EMBL/GenBank/DDBJ whole genome shotgun (WGS) entry which is preliminary data.</text>
</comment>
<dbReference type="PANTHER" id="PTHR37042:SF4">
    <property type="entry name" value="OUTER MEMBRANE PROTEIN RV1973"/>
    <property type="match status" value="1"/>
</dbReference>
<dbReference type="Proteomes" id="UP000539313">
    <property type="component" value="Unassembled WGS sequence"/>
</dbReference>
<evidence type="ECO:0000313" key="5">
    <source>
        <dbReference type="EMBL" id="MBA9004321.1"/>
    </source>
</evidence>
<proteinExistence type="predicted"/>
<organism evidence="5 6">
    <name type="scientific">Thermomonospora cellulosilytica</name>
    <dbReference type="NCBI Taxonomy" id="1411118"/>
    <lineage>
        <taxon>Bacteria</taxon>
        <taxon>Bacillati</taxon>
        <taxon>Actinomycetota</taxon>
        <taxon>Actinomycetes</taxon>
        <taxon>Streptosporangiales</taxon>
        <taxon>Thermomonosporaceae</taxon>
        <taxon>Thermomonospora</taxon>
    </lineage>
</organism>
<evidence type="ECO:0000256" key="1">
    <source>
        <dbReference type="ARBA" id="ARBA00004370"/>
    </source>
</evidence>
<dbReference type="AlphaFoldDB" id="A0A7W3R916"/>
<sequence>MARITDRLPRPADPVRTTAVTLLVVAALCAAWFGWSWYGAAHDDGLAYSRTREEVVRAGEQAVQNMNTLDYRDIDAGLRVWQESSTGELNRQITGGRAAFADQVRKARTVTTAKVLESALTELDTRTGKAVIMVAVQVTVTPPEGRATTKQSRMLGELTRTGTGWKLSALQHATVGDTGGTPAQ</sequence>
<feature type="domain" description="SnoaL-like" evidence="4">
    <location>
        <begin position="66"/>
        <end position="169"/>
    </location>
</feature>
<keyword evidence="3" id="KW-0812">Transmembrane</keyword>
<accession>A0A7W3R916</accession>
<dbReference type="SUPFAM" id="SSF54427">
    <property type="entry name" value="NTF2-like"/>
    <property type="match status" value="1"/>
</dbReference>
<keyword evidence="2 3" id="KW-0472">Membrane</keyword>
<dbReference type="EMBL" id="JACJII010000001">
    <property type="protein sequence ID" value="MBA9004321.1"/>
    <property type="molecule type" value="Genomic_DNA"/>
</dbReference>
<dbReference type="InterPro" id="IPR032710">
    <property type="entry name" value="NTF2-like_dom_sf"/>
</dbReference>
<keyword evidence="3" id="KW-1133">Transmembrane helix</keyword>
<evidence type="ECO:0000259" key="4">
    <source>
        <dbReference type="Pfam" id="PF13577"/>
    </source>
</evidence>
<comment type="subcellular location">
    <subcellularLocation>
        <location evidence="1">Membrane</location>
    </subcellularLocation>
</comment>
<evidence type="ECO:0000256" key="3">
    <source>
        <dbReference type="SAM" id="Phobius"/>
    </source>
</evidence>
<name>A0A7W3R916_9ACTN</name>
<feature type="transmembrane region" description="Helical" evidence="3">
    <location>
        <begin position="20"/>
        <end position="38"/>
    </location>
</feature>
<reference evidence="5 6" key="1">
    <citation type="submission" date="2020-08" db="EMBL/GenBank/DDBJ databases">
        <title>Sequencing the genomes of 1000 actinobacteria strains.</title>
        <authorList>
            <person name="Klenk H.-P."/>
        </authorList>
    </citation>
    <scope>NUCLEOTIDE SEQUENCE [LARGE SCALE GENOMIC DNA]</scope>
    <source>
        <strain evidence="5 6">DSM 45823</strain>
    </source>
</reference>
<dbReference type="Pfam" id="PF13577">
    <property type="entry name" value="SnoaL_4"/>
    <property type="match status" value="1"/>
</dbReference>
<evidence type="ECO:0000256" key="2">
    <source>
        <dbReference type="ARBA" id="ARBA00023136"/>
    </source>
</evidence>
<dbReference type="PANTHER" id="PTHR37042">
    <property type="entry name" value="OUTER MEMBRANE PROTEIN RV1973"/>
    <property type="match status" value="1"/>
</dbReference>
<evidence type="ECO:0000313" key="6">
    <source>
        <dbReference type="Proteomes" id="UP000539313"/>
    </source>
</evidence>
<gene>
    <name evidence="5" type="ORF">HNR21_003203</name>
</gene>
<dbReference type="RefSeq" id="WP_220500179.1">
    <property type="nucleotide sequence ID" value="NZ_JACJII010000001.1"/>
</dbReference>
<dbReference type="InterPro" id="IPR037401">
    <property type="entry name" value="SnoaL-like"/>
</dbReference>
<keyword evidence="6" id="KW-1185">Reference proteome</keyword>
<protein>
    <submittedName>
        <fullName evidence="5">Mce-associated membrane protein</fullName>
    </submittedName>
</protein>
<dbReference type="GO" id="GO:0016020">
    <property type="term" value="C:membrane"/>
    <property type="evidence" value="ECO:0007669"/>
    <property type="project" value="UniProtKB-SubCell"/>
</dbReference>